<evidence type="ECO:0000313" key="7">
    <source>
        <dbReference type="EMBL" id="UQN14980.1"/>
    </source>
</evidence>
<organism evidence="7">
    <name type="scientific">Gulosibacter sediminis</name>
    <dbReference type="NCBI Taxonomy" id="1729695"/>
    <lineage>
        <taxon>Bacteria</taxon>
        <taxon>Bacillati</taxon>
        <taxon>Actinomycetota</taxon>
        <taxon>Actinomycetes</taxon>
        <taxon>Micrococcales</taxon>
        <taxon>Microbacteriaceae</taxon>
        <taxon>Gulosibacter</taxon>
    </lineage>
</organism>
<evidence type="ECO:0000256" key="3">
    <source>
        <dbReference type="ARBA" id="ARBA00022989"/>
    </source>
</evidence>
<dbReference type="PROSITE" id="PS51012">
    <property type="entry name" value="ABC_TM2"/>
    <property type="match status" value="1"/>
</dbReference>
<name>A0ABY4MZ79_9MICO</name>
<sequence length="352" mass="36922">MTTLAPETRTSPPKRSAFTELAATNARELVRDGKTMFFIVFFPLFFLGLFGFLGFMIDSQNDAPVVEVVAGEQSDAILAELDAAGIDATITDDATPADGTTAIVTANGDTAQVVLDSEAQPQWRPLVDAVSSVGIAKPDIAIGYEDGSAVFDPLKNSLASIVMVSFLTLALLGTAVPVVGQRGKGILRVLGTTPLKRSTYIAAQSPARLLIGVLQLAIVVVVTAVLGYLRPSAIPGLVITALLGLAMLFAIGYLIGSRARNPESTTTVVSLLIPVALMLSGSIFPLTMFPQAFADAVQWLPTTVLANALSVDLVGADTGIASWVYWLYLAGVGIVAAVLAGLAFRWDQGEQR</sequence>
<dbReference type="InterPro" id="IPR052902">
    <property type="entry name" value="ABC-2_transporter"/>
</dbReference>
<dbReference type="Pfam" id="PF12698">
    <property type="entry name" value="ABC2_membrane_3"/>
    <property type="match status" value="1"/>
</dbReference>
<feature type="domain" description="ABC transmembrane type-2" evidence="6">
    <location>
        <begin position="112"/>
        <end position="347"/>
    </location>
</feature>
<dbReference type="PANTHER" id="PTHR43027:SF2">
    <property type="entry name" value="TRANSPORT PERMEASE PROTEIN"/>
    <property type="match status" value="1"/>
</dbReference>
<reference evidence="7" key="1">
    <citation type="submission" date="2022-05" db="EMBL/GenBank/DDBJ databases">
        <title>Complete genome sequence of toluene-degrading Gulosibacter sediminis strain ACHW.36C.</title>
        <authorList>
            <person name="Wai A.C."/>
            <person name="Lai G.K."/>
            <person name="Griffin S.D."/>
            <person name="Leung F.C."/>
        </authorList>
    </citation>
    <scope>NUCLEOTIDE SEQUENCE [LARGE SCALE GENOMIC DNA]</scope>
    <source>
        <strain evidence="7">ACHW.36C</strain>
    </source>
</reference>
<feature type="transmembrane region" description="Helical" evidence="5">
    <location>
        <begin position="268"/>
        <end position="289"/>
    </location>
</feature>
<evidence type="ECO:0000256" key="2">
    <source>
        <dbReference type="ARBA" id="ARBA00022692"/>
    </source>
</evidence>
<dbReference type="InterPro" id="IPR047817">
    <property type="entry name" value="ABC2_TM_bact-type"/>
</dbReference>
<keyword evidence="4 5" id="KW-0472">Membrane</keyword>
<evidence type="ECO:0000256" key="4">
    <source>
        <dbReference type="ARBA" id="ARBA00023136"/>
    </source>
</evidence>
<feature type="transmembrane region" description="Helical" evidence="5">
    <location>
        <begin position="323"/>
        <end position="344"/>
    </location>
</feature>
<comment type="subcellular location">
    <subcellularLocation>
        <location evidence="1">Membrane</location>
        <topology evidence="1">Multi-pass membrane protein</topology>
    </subcellularLocation>
</comment>
<feature type="transmembrane region" description="Helical" evidence="5">
    <location>
        <begin position="36"/>
        <end position="57"/>
    </location>
</feature>
<dbReference type="InterPro" id="IPR013525">
    <property type="entry name" value="ABC2_TM"/>
</dbReference>
<proteinExistence type="predicted"/>
<accession>A0ABY4MZ79</accession>
<feature type="transmembrane region" description="Helical" evidence="5">
    <location>
        <begin position="158"/>
        <end position="179"/>
    </location>
</feature>
<dbReference type="EMBL" id="CP097160">
    <property type="protein sequence ID" value="UQN14980.1"/>
    <property type="molecule type" value="Genomic_DNA"/>
</dbReference>
<keyword evidence="2 5" id="KW-0812">Transmembrane</keyword>
<feature type="transmembrane region" description="Helical" evidence="5">
    <location>
        <begin position="207"/>
        <end position="228"/>
    </location>
</feature>
<protein>
    <submittedName>
        <fullName evidence="7">ABC transporter permease</fullName>
    </submittedName>
</protein>
<evidence type="ECO:0000256" key="1">
    <source>
        <dbReference type="ARBA" id="ARBA00004141"/>
    </source>
</evidence>
<keyword evidence="3 5" id="KW-1133">Transmembrane helix</keyword>
<evidence type="ECO:0000256" key="5">
    <source>
        <dbReference type="SAM" id="Phobius"/>
    </source>
</evidence>
<gene>
    <name evidence="7" type="ORF">M3M28_00490</name>
</gene>
<evidence type="ECO:0000259" key="6">
    <source>
        <dbReference type="PROSITE" id="PS51012"/>
    </source>
</evidence>
<feature type="transmembrane region" description="Helical" evidence="5">
    <location>
        <begin position="234"/>
        <end position="256"/>
    </location>
</feature>
<dbReference type="PANTHER" id="PTHR43027">
    <property type="entry name" value="DOXORUBICIN RESISTANCE ABC TRANSPORTER PERMEASE PROTEIN DRRC-RELATED"/>
    <property type="match status" value="1"/>
</dbReference>